<proteinExistence type="predicted"/>
<accession>A0ACA9RDK8</accession>
<dbReference type="Proteomes" id="UP000789920">
    <property type="component" value="Unassembled WGS sequence"/>
</dbReference>
<comment type="caution">
    <text evidence="1">The sequence shown here is derived from an EMBL/GenBank/DDBJ whole genome shotgun (WGS) entry which is preliminary data.</text>
</comment>
<reference evidence="1" key="1">
    <citation type="submission" date="2021-06" db="EMBL/GenBank/DDBJ databases">
        <authorList>
            <person name="Kallberg Y."/>
            <person name="Tangrot J."/>
            <person name="Rosling A."/>
        </authorList>
    </citation>
    <scope>NUCLEOTIDE SEQUENCE</scope>
    <source>
        <strain evidence="1">MA461A</strain>
    </source>
</reference>
<evidence type="ECO:0000313" key="1">
    <source>
        <dbReference type="EMBL" id="CAG8786843.1"/>
    </source>
</evidence>
<keyword evidence="2" id="KW-1185">Reference proteome</keyword>
<feature type="non-terminal residue" evidence="1">
    <location>
        <position position="1"/>
    </location>
</feature>
<protein>
    <submittedName>
        <fullName evidence="1">12931_t:CDS:1</fullName>
    </submittedName>
</protein>
<name>A0ACA9RDK8_9GLOM</name>
<evidence type="ECO:0000313" key="2">
    <source>
        <dbReference type="Proteomes" id="UP000789920"/>
    </source>
</evidence>
<sequence length="106" mass="12493">NDEDKVNAMSVENPQVTVTNYDNMESMSGFTVMHINDGERNDGKLEEVPDGRYKHYDNVRYGYKVVNSDNEEFEQDDRSYKYHDNARYEQLNKTVDSRPQSPEYPE</sequence>
<dbReference type="EMBL" id="CAJVQC010048870">
    <property type="protein sequence ID" value="CAG8786843.1"/>
    <property type="molecule type" value="Genomic_DNA"/>
</dbReference>
<gene>
    <name evidence="1" type="ORF">RPERSI_LOCUS18453</name>
</gene>
<organism evidence="1 2">
    <name type="scientific">Racocetra persica</name>
    <dbReference type="NCBI Taxonomy" id="160502"/>
    <lineage>
        <taxon>Eukaryota</taxon>
        <taxon>Fungi</taxon>
        <taxon>Fungi incertae sedis</taxon>
        <taxon>Mucoromycota</taxon>
        <taxon>Glomeromycotina</taxon>
        <taxon>Glomeromycetes</taxon>
        <taxon>Diversisporales</taxon>
        <taxon>Gigasporaceae</taxon>
        <taxon>Racocetra</taxon>
    </lineage>
</organism>